<organism evidence="15 16">
    <name type="scientific">Paraburkholderia terricola</name>
    <dbReference type="NCBI Taxonomy" id="169427"/>
    <lineage>
        <taxon>Bacteria</taxon>
        <taxon>Pseudomonadati</taxon>
        <taxon>Pseudomonadota</taxon>
        <taxon>Betaproteobacteria</taxon>
        <taxon>Burkholderiales</taxon>
        <taxon>Burkholderiaceae</taxon>
        <taxon>Paraburkholderia</taxon>
    </lineage>
</organism>
<dbReference type="AlphaFoldDB" id="A0A1M6KNU0"/>
<feature type="transmembrane region" description="Helical" evidence="13">
    <location>
        <begin position="91"/>
        <end position="123"/>
    </location>
</feature>
<evidence type="ECO:0000256" key="10">
    <source>
        <dbReference type="ARBA" id="ARBA00023004"/>
    </source>
</evidence>
<gene>
    <name evidence="15" type="ORF">SAMN05192548_100410</name>
</gene>
<sequence length="195" mass="21624">MERRQYTPIAKILHWTMAVAIICAWIAGYYSSTLSLPQKIQTDSIMLHKSIATITLFLLAARIPWRLMHGAPAASCGVPSLERAAARVGHLLLYLCMLALPLSGWLWSSAAGFKIPVAGLFFLPPLMDKTPALAPVFKQVHIFLAYAIAILVCGHVLMALKHYFVDRSDSLESMLPSWLVRRRDGGQRKERSPAG</sequence>
<evidence type="ECO:0000256" key="2">
    <source>
        <dbReference type="ARBA" id="ARBA00004651"/>
    </source>
</evidence>
<dbReference type="GO" id="GO:0046872">
    <property type="term" value="F:metal ion binding"/>
    <property type="evidence" value="ECO:0007669"/>
    <property type="project" value="UniProtKB-KW"/>
</dbReference>
<dbReference type="Pfam" id="PF01292">
    <property type="entry name" value="Ni_hydr_CYTB"/>
    <property type="match status" value="1"/>
</dbReference>
<keyword evidence="3" id="KW-0813">Transport</keyword>
<dbReference type="GO" id="GO:0020037">
    <property type="term" value="F:heme binding"/>
    <property type="evidence" value="ECO:0007669"/>
    <property type="project" value="TreeGrafter"/>
</dbReference>
<evidence type="ECO:0000256" key="13">
    <source>
        <dbReference type="SAM" id="Phobius"/>
    </source>
</evidence>
<evidence type="ECO:0000256" key="9">
    <source>
        <dbReference type="ARBA" id="ARBA00022989"/>
    </source>
</evidence>
<proteinExistence type="inferred from homology"/>
<evidence type="ECO:0000256" key="4">
    <source>
        <dbReference type="ARBA" id="ARBA00022475"/>
    </source>
</evidence>
<keyword evidence="7" id="KW-0479">Metal-binding</keyword>
<comment type="subcellular location">
    <subcellularLocation>
        <location evidence="2">Cell membrane</location>
        <topology evidence="2">Multi-pass membrane protein</topology>
    </subcellularLocation>
</comment>
<comment type="cofactor">
    <cofactor evidence="1">
        <name>heme b</name>
        <dbReference type="ChEBI" id="CHEBI:60344"/>
    </cofactor>
</comment>
<dbReference type="RefSeq" id="WP_073427493.1">
    <property type="nucleotide sequence ID" value="NZ_CADFGY010000001.1"/>
</dbReference>
<evidence type="ECO:0000256" key="5">
    <source>
        <dbReference type="ARBA" id="ARBA00022617"/>
    </source>
</evidence>
<dbReference type="KEGG" id="pts:CUJ90_05835"/>
<comment type="similarity">
    <text evidence="12">Belongs to the cytochrome b561 family.</text>
</comment>
<keyword evidence="8" id="KW-0249">Electron transport</keyword>
<dbReference type="PANTHER" id="PTHR30529:SF1">
    <property type="entry name" value="CYTOCHROME B561 HOMOLOG 2"/>
    <property type="match status" value="1"/>
</dbReference>
<name>A0A1M6KNU0_9BURK</name>
<keyword evidence="4" id="KW-1003">Cell membrane</keyword>
<dbReference type="InterPro" id="IPR052168">
    <property type="entry name" value="Cytochrome_b561_oxidase"/>
</dbReference>
<dbReference type="Proteomes" id="UP000184395">
    <property type="component" value="Unassembled WGS sequence"/>
</dbReference>
<evidence type="ECO:0000256" key="1">
    <source>
        <dbReference type="ARBA" id="ARBA00001970"/>
    </source>
</evidence>
<evidence type="ECO:0000256" key="12">
    <source>
        <dbReference type="ARBA" id="ARBA00037975"/>
    </source>
</evidence>
<keyword evidence="11 13" id="KW-0472">Membrane</keyword>
<feature type="transmembrane region" description="Helical" evidence="13">
    <location>
        <begin position="143"/>
        <end position="164"/>
    </location>
</feature>
<keyword evidence="9 13" id="KW-1133">Transmembrane helix</keyword>
<keyword evidence="10" id="KW-0408">Iron</keyword>
<dbReference type="GO" id="GO:0009055">
    <property type="term" value="F:electron transfer activity"/>
    <property type="evidence" value="ECO:0007669"/>
    <property type="project" value="InterPro"/>
</dbReference>
<dbReference type="Gene3D" id="1.20.950.20">
    <property type="entry name" value="Transmembrane di-heme cytochromes, Chain C"/>
    <property type="match status" value="2"/>
</dbReference>
<feature type="domain" description="Cytochrome b561 bacterial/Ni-hydrogenase" evidence="14">
    <location>
        <begin position="6"/>
        <end position="176"/>
    </location>
</feature>
<dbReference type="SUPFAM" id="SSF81342">
    <property type="entry name" value="Transmembrane di-heme cytochromes"/>
    <property type="match status" value="1"/>
</dbReference>
<dbReference type="OrthoDB" id="8536275at2"/>
<evidence type="ECO:0000256" key="8">
    <source>
        <dbReference type="ARBA" id="ARBA00022982"/>
    </source>
</evidence>
<reference evidence="15 16" key="1">
    <citation type="submission" date="2016-11" db="EMBL/GenBank/DDBJ databases">
        <authorList>
            <person name="Jaros S."/>
            <person name="Januszkiewicz K."/>
            <person name="Wedrychowicz H."/>
        </authorList>
    </citation>
    <scope>NUCLEOTIDE SEQUENCE [LARGE SCALE GENOMIC DNA]</scope>
    <source>
        <strain evidence="15 16">LMG 20594</strain>
    </source>
</reference>
<keyword evidence="6 13" id="KW-0812">Transmembrane</keyword>
<dbReference type="GeneID" id="301977688"/>
<accession>A0A1M6KNU0</accession>
<dbReference type="EMBL" id="FRAB01000004">
    <property type="protein sequence ID" value="SHJ60627.1"/>
    <property type="molecule type" value="Genomic_DNA"/>
</dbReference>
<evidence type="ECO:0000256" key="7">
    <source>
        <dbReference type="ARBA" id="ARBA00022723"/>
    </source>
</evidence>
<dbReference type="GO" id="GO:0022904">
    <property type="term" value="P:respiratory electron transport chain"/>
    <property type="evidence" value="ECO:0007669"/>
    <property type="project" value="InterPro"/>
</dbReference>
<evidence type="ECO:0000259" key="14">
    <source>
        <dbReference type="Pfam" id="PF01292"/>
    </source>
</evidence>
<evidence type="ECO:0000256" key="6">
    <source>
        <dbReference type="ARBA" id="ARBA00022692"/>
    </source>
</evidence>
<protein>
    <submittedName>
        <fullName evidence="15">Cytochrome b561</fullName>
    </submittedName>
</protein>
<evidence type="ECO:0000313" key="16">
    <source>
        <dbReference type="Proteomes" id="UP000184395"/>
    </source>
</evidence>
<dbReference type="GO" id="GO:0005886">
    <property type="term" value="C:plasma membrane"/>
    <property type="evidence" value="ECO:0007669"/>
    <property type="project" value="UniProtKB-SubCell"/>
</dbReference>
<dbReference type="InterPro" id="IPR011577">
    <property type="entry name" value="Cyt_b561_bac/Ni-Hgenase"/>
</dbReference>
<evidence type="ECO:0000256" key="11">
    <source>
        <dbReference type="ARBA" id="ARBA00023136"/>
    </source>
</evidence>
<feature type="transmembrane region" description="Helical" evidence="13">
    <location>
        <begin position="12"/>
        <end position="32"/>
    </location>
</feature>
<feature type="transmembrane region" description="Helical" evidence="13">
    <location>
        <begin position="44"/>
        <end position="61"/>
    </location>
</feature>
<evidence type="ECO:0000313" key="15">
    <source>
        <dbReference type="EMBL" id="SHJ60627.1"/>
    </source>
</evidence>
<dbReference type="InterPro" id="IPR016174">
    <property type="entry name" value="Di-haem_cyt_TM"/>
</dbReference>
<keyword evidence="5" id="KW-0349">Heme</keyword>
<dbReference type="STRING" id="169427.SAMN05192548_100410"/>
<dbReference type="PANTHER" id="PTHR30529">
    <property type="entry name" value="CYTOCHROME B561"/>
    <property type="match status" value="1"/>
</dbReference>
<evidence type="ECO:0000256" key="3">
    <source>
        <dbReference type="ARBA" id="ARBA00022448"/>
    </source>
</evidence>